<dbReference type="EMBL" id="BMZB01000002">
    <property type="protein sequence ID" value="GGZ31944.1"/>
    <property type="molecule type" value="Genomic_DNA"/>
</dbReference>
<name>A0A918UTE4_9CAUL</name>
<dbReference type="GO" id="GO:0003677">
    <property type="term" value="F:DNA binding"/>
    <property type="evidence" value="ECO:0007669"/>
    <property type="project" value="InterPro"/>
</dbReference>
<keyword evidence="3" id="KW-1185">Reference proteome</keyword>
<dbReference type="PROSITE" id="PS50943">
    <property type="entry name" value="HTH_CROC1"/>
    <property type="match status" value="1"/>
</dbReference>
<proteinExistence type="predicted"/>
<dbReference type="RefSeq" id="WP_189486089.1">
    <property type="nucleotide sequence ID" value="NZ_BMZB01000002.1"/>
</dbReference>
<reference evidence="2" key="2">
    <citation type="submission" date="2020-09" db="EMBL/GenBank/DDBJ databases">
        <authorList>
            <person name="Sun Q."/>
            <person name="Kim S."/>
        </authorList>
    </citation>
    <scope>NUCLEOTIDE SEQUENCE</scope>
    <source>
        <strain evidence="2">KCTC 32296</strain>
    </source>
</reference>
<feature type="domain" description="HTH cro/C1-type" evidence="1">
    <location>
        <begin position="16"/>
        <end position="46"/>
    </location>
</feature>
<evidence type="ECO:0000313" key="3">
    <source>
        <dbReference type="Proteomes" id="UP000662572"/>
    </source>
</evidence>
<accession>A0A918UTE4</accession>
<dbReference type="CDD" id="cd00093">
    <property type="entry name" value="HTH_XRE"/>
    <property type="match status" value="1"/>
</dbReference>
<gene>
    <name evidence="2" type="ORF">GCM10011273_17450</name>
</gene>
<organism evidence="2 3">
    <name type="scientific">Asticcacaulis endophyticus</name>
    <dbReference type="NCBI Taxonomy" id="1395890"/>
    <lineage>
        <taxon>Bacteria</taxon>
        <taxon>Pseudomonadati</taxon>
        <taxon>Pseudomonadota</taxon>
        <taxon>Alphaproteobacteria</taxon>
        <taxon>Caulobacterales</taxon>
        <taxon>Caulobacteraceae</taxon>
        <taxon>Asticcacaulis</taxon>
    </lineage>
</organism>
<dbReference type="SUPFAM" id="SSF47413">
    <property type="entry name" value="lambda repressor-like DNA-binding domains"/>
    <property type="match status" value="1"/>
</dbReference>
<dbReference type="InterPro" id="IPR010982">
    <property type="entry name" value="Lambda_DNA-bd_dom_sf"/>
</dbReference>
<evidence type="ECO:0000313" key="2">
    <source>
        <dbReference type="EMBL" id="GGZ31944.1"/>
    </source>
</evidence>
<dbReference type="Proteomes" id="UP000662572">
    <property type="component" value="Unassembled WGS sequence"/>
</dbReference>
<sequence>MSLNFTNPPPLDLHEVKAFRKYMGWTQADLAKATGLSRQGIEKWEQPGTTVPGHWRYVFQALRIGLHPWTFERLKKLDMIRRGVKGEYAFCRGEEVVPDEDFDEIVAELESINPPHLSKGFTSNICTDITVRI</sequence>
<protein>
    <recommendedName>
        <fullName evidence="1">HTH cro/C1-type domain-containing protein</fullName>
    </recommendedName>
</protein>
<comment type="caution">
    <text evidence="2">The sequence shown here is derived from an EMBL/GenBank/DDBJ whole genome shotgun (WGS) entry which is preliminary data.</text>
</comment>
<dbReference type="AlphaFoldDB" id="A0A918UTE4"/>
<dbReference type="Gene3D" id="1.10.260.40">
    <property type="entry name" value="lambda repressor-like DNA-binding domains"/>
    <property type="match status" value="1"/>
</dbReference>
<dbReference type="InterPro" id="IPR001387">
    <property type="entry name" value="Cro/C1-type_HTH"/>
</dbReference>
<dbReference type="Pfam" id="PF01381">
    <property type="entry name" value="HTH_3"/>
    <property type="match status" value="1"/>
</dbReference>
<evidence type="ECO:0000259" key="1">
    <source>
        <dbReference type="PROSITE" id="PS50943"/>
    </source>
</evidence>
<reference evidence="2" key="1">
    <citation type="journal article" date="2014" name="Int. J. Syst. Evol. Microbiol.">
        <title>Complete genome sequence of Corynebacterium casei LMG S-19264T (=DSM 44701T), isolated from a smear-ripened cheese.</title>
        <authorList>
            <consortium name="US DOE Joint Genome Institute (JGI-PGF)"/>
            <person name="Walter F."/>
            <person name="Albersmeier A."/>
            <person name="Kalinowski J."/>
            <person name="Ruckert C."/>
        </authorList>
    </citation>
    <scope>NUCLEOTIDE SEQUENCE</scope>
    <source>
        <strain evidence="2">KCTC 32296</strain>
    </source>
</reference>